<evidence type="ECO:0000256" key="1">
    <source>
        <dbReference type="SAM" id="MobiDB-lite"/>
    </source>
</evidence>
<accession>A0A251SA94</accession>
<name>A0A251SA94_HELAN</name>
<sequence length="121" mass="13049">MSQASLGPSKPRSPEKANPNDTGEVYCRKITIAAVIGKTGGKRVYKEKRGCLSDQNGVGGHRSGGRIWKTRGRVEGGAAGWFLGAGKTREEELGVLWVFVAGKTRRRSSPECGSGCRTRER</sequence>
<evidence type="ECO:0000313" key="4">
    <source>
        <dbReference type="Proteomes" id="UP000215914"/>
    </source>
</evidence>
<proteinExistence type="predicted"/>
<dbReference type="Gramene" id="mRNA:HanXRQr2_Chr09g0414091">
    <property type="protein sequence ID" value="mRNA:HanXRQr2_Chr09g0414091"/>
    <property type="gene ID" value="HanXRQr2_Chr09g0414091"/>
</dbReference>
<dbReference type="EMBL" id="MNCJ02000324">
    <property type="protein sequence ID" value="KAF5793138.1"/>
    <property type="molecule type" value="Genomic_DNA"/>
</dbReference>
<evidence type="ECO:0000313" key="2">
    <source>
        <dbReference type="EMBL" id="KAF5793138.1"/>
    </source>
</evidence>
<keyword evidence="4" id="KW-1185">Reference proteome</keyword>
<organism evidence="3 4">
    <name type="scientific">Helianthus annuus</name>
    <name type="common">Common sunflower</name>
    <dbReference type="NCBI Taxonomy" id="4232"/>
    <lineage>
        <taxon>Eukaryota</taxon>
        <taxon>Viridiplantae</taxon>
        <taxon>Streptophyta</taxon>
        <taxon>Embryophyta</taxon>
        <taxon>Tracheophyta</taxon>
        <taxon>Spermatophyta</taxon>
        <taxon>Magnoliopsida</taxon>
        <taxon>eudicotyledons</taxon>
        <taxon>Gunneridae</taxon>
        <taxon>Pentapetalae</taxon>
        <taxon>asterids</taxon>
        <taxon>campanulids</taxon>
        <taxon>Asterales</taxon>
        <taxon>Asteraceae</taxon>
        <taxon>Asteroideae</taxon>
        <taxon>Heliantheae alliance</taxon>
        <taxon>Heliantheae</taxon>
        <taxon>Helianthus</taxon>
    </lineage>
</organism>
<protein>
    <submittedName>
        <fullName evidence="3">Uncharacterized protein</fullName>
    </submittedName>
</protein>
<dbReference type="Proteomes" id="UP000215914">
    <property type="component" value="Chromosome 15"/>
</dbReference>
<reference evidence="2" key="3">
    <citation type="submission" date="2020-06" db="EMBL/GenBank/DDBJ databases">
        <title>Helianthus annuus Genome sequencing and assembly Release 2.</title>
        <authorList>
            <person name="Gouzy J."/>
            <person name="Langlade N."/>
            <person name="Munos S."/>
        </authorList>
    </citation>
    <scope>NUCLEOTIDE SEQUENCE</scope>
    <source>
        <tissue evidence="2">Leaves</tissue>
    </source>
</reference>
<dbReference type="AlphaFoldDB" id="A0A251SA94"/>
<reference evidence="3" key="2">
    <citation type="submission" date="2017-02" db="EMBL/GenBank/DDBJ databases">
        <title>Sunflower complete genome.</title>
        <authorList>
            <person name="Langlade N."/>
            <person name="Munos S."/>
        </authorList>
    </citation>
    <scope>NUCLEOTIDE SEQUENCE [LARGE SCALE GENOMIC DNA]</scope>
    <source>
        <tissue evidence="3">Leaves</tissue>
    </source>
</reference>
<evidence type="ECO:0000313" key="3">
    <source>
        <dbReference type="EMBL" id="OTF95769.1"/>
    </source>
</evidence>
<dbReference type="EMBL" id="CM007904">
    <property type="protein sequence ID" value="OTF95769.1"/>
    <property type="molecule type" value="Genomic_DNA"/>
</dbReference>
<feature type="region of interest" description="Disordered" evidence="1">
    <location>
        <begin position="1"/>
        <end position="22"/>
    </location>
</feature>
<reference evidence="2 4" key="1">
    <citation type="journal article" date="2017" name="Nature">
        <title>The sunflower genome provides insights into oil metabolism, flowering and Asterid evolution.</title>
        <authorList>
            <person name="Badouin H."/>
            <person name="Gouzy J."/>
            <person name="Grassa C.J."/>
            <person name="Murat F."/>
            <person name="Staton S.E."/>
            <person name="Cottret L."/>
            <person name="Lelandais-Briere C."/>
            <person name="Owens G.L."/>
            <person name="Carrere S."/>
            <person name="Mayjonade B."/>
            <person name="Legrand L."/>
            <person name="Gill N."/>
            <person name="Kane N.C."/>
            <person name="Bowers J.E."/>
            <person name="Hubner S."/>
            <person name="Bellec A."/>
            <person name="Berard A."/>
            <person name="Berges H."/>
            <person name="Blanchet N."/>
            <person name="Boniface M.C."/>
            <person name="Brunel D."/>
            <person name="Catrice O."/>
            <person name="Chaidir N."/>
            <person name="Claudel C."/>
            <person name="Donnadieu C."/>
            <person name="Faraut T."/>
            <person name="Fievet G."/>
            <person name="Helmstetter N."/>
            <person name="King M."/>
            <person name="Knapp S.J."/>
            <person name="Lai Z."/>
            <person name="Le Paslier M.C."/>
            <person name="Lippi Y."/>
            <person name="Lorenzon L."/>
            <person name="Mandel J.R."/>
            <person name="Marage G."/>
            <person name="Marchand G."/>
            <person name="Marquand E."/>
            <person name="Bret-Mestries E."/>
            <person name="Morien E."/>
            <person name="Nambeesan S."/>
            <person name="Nguyen T."/>
            <person name="Pegot-Espagnet P."/>
            <person name="Pouilly N."/>
            <person name="Raftis F."/>
            <person name="Sallet E."/>
            <person name="Schiex T."/>
            <person name="Thomas J."/>
            <person name="Vandecasteele C."/>
            <person name="Vares D."/>
            <person name="Vear F."/>
            <person name="Vautrin S."/>
            <person name="Crespi M."/>
            <person name="Mangin B."/>
            <person name="Burke J.M."/>
            <person name="Salse J."/>
            <person name="Munos S."/>
            <person name="Vincourt P."/>
            <person name="Rieseberg L.H."/>
            <person name="Langlade N.B."/>
        </authorList>
    </citation>
    <scope>NUCLEOTIDE SEQUENCE [LARGE SCALE GENOMIC DNA]</scope>
    <source>
        <strain evidence="4">cv. SF193</strain>
        <tissue evidence="2">Leaves</tissue>
    </source>
</reference>
<dbReference type="InParanoid" id="A0A251SA94"/>
<gene>
    <name evidence="3" type="ORF">HannXRQ_Chr15g0486711</name>
    <name evidence="2" type="ORF">HanXRQr2_Chr09g0414091</name>
</gene>